<name>A0A7H0HDM8_9BURK</name>
<evidence type="ECO:0000313" key="4">
    <source>
        <dbReference type="Proteomes" id="UP000516057"/>
    </source>
</evidence>
<evidence type="ECO:0000259" key="2">
    <source>
        <dbReference type="Pfam" id="PF18203"/>
    </source>
</evidence>
<accession>A0A7H0HDM8</accession>
<dbReference type="NCBIfam" id="TIGR04174">
    <property type="entry name" value="IPTL_CTERM"/>
    <property type="match status" value="1"/>
</dbReference>
<keyword evidence="1" id="KW-0472">Membrane</keyword>
<organism evidence="3 4">
    <name type="scientific">Paenacidovorax monticola</name>
    <dbReference type="NCBI Taxonomy" id="1926868"/>
    <lineage>
        <taxon>Bacteria</taxon>
        <taxon>Pseudomonadati</taxon>
        <taxon>Pseudomonadota</taxon>
        <taxon>Betaproteobacteria</taxon>
        <taxon>Burkholderiales</taxon>
        <taxon>Comamonadaceae</taxon>
        <taxon>Paenacidovorax</taxon>
    </lineage>
</organism>
<keyword evidence="4" id="KW-1185">Reference proteome</keyword>
<feature type="domain" description="IPTL-CTERM protein sorting" evidence="2">
    <location>
        <begin position="2"/>
        <end position="24"/>
    </location>
</feature>
<proteinExistence type="predicted"/>
<dbReference type="Proteomes" id="UP000516057">
    <property type="component" value="Chromosome"/>
</dbReference>
<dbReference type="KEGG" id="amon:H9L24_16915"/>
<dbReference type="RefSeq" id="WP_187735631.1">
    <property type="nucleotide sequence ID" value="NZ_CP060790.1"/>
</dbReference>
<sequence>MPTLGEWSLALLAALMLLAGIRLQGPRRR</sequence>
<feature type="transmembrane region" description="Helical" evidence="1">
    <location>
        <begin position="6"/>
        <end position="23"/>
    </location>
</feature>
<gene>
    <name evidence="3" type="ORF">H9L24_16915</name>
</gene>
<keyword evidence="1" id="KW-0812">Transmembrane</keyword>
<keyword evidence="1" id="KW-1133">Transmembrane helix</keyword>
<protein>
    <submittedName>
        <fullName evidence="3">IPTL-CTERM sorting domain-containing protein</fullName>
    </submittedName>
</protein>
<dbReference type="EMBL" id="CP060790">
    <property type="protein sequence ID" value="QNP58644.1"/>
    <property type="molecule type" value="Genomic_DNA"/>
</dbReference>
<reference evidence="3 4" key="1">
    <citation type="submission" date="2020-08" db="EMBL/GenBank/DDBJ databases">
        <title>Genome sequence of Acidovorax monticola KACC 19171T.</title>
        <authorList>
            <person name="Hyun D.-W."/>
            <person name="Bae J.-W."/>
        </authorList>
    </citation>
    <scope>NUCLEOTIDE SEQUENCE [LARGE SCALE GENOMIC DNA]</scope>
    <source>
        <strain evidence="3 4">KACC 19171</strain>
    </source>
</reference>
<dbReference type="InterPro" id="IPR026442">
    <property type="entry name" value="IPTL_CTERM"/>
</dbReference>
<dbReference type="AlphaFoldDB" id="A0A7H0HDM8"/>
<evidence type="ECO:0000256" key="1">
    <source>
        <dbReference type="SAM" id="Phobius"/>
    </source>
</evidence>
<evidence type="ECO:0000313" key="3">
    <source>
        <dbReference type="EMBL" id="QNP58644.1"/>
    </source>
</evidence>
<dbReference type="Pfam" id="PF18203">
    <property type="entry name" value="IPTL-CTERM"/>
    <property type="match status" value="1"/>
</dbReference>